<dbReference type="RefSeq" id="WP_132092429.1">
    <property type="nucleotide sequence ID" value="NZ_JANKAQ010000010.1"/>
</dbReference>
<evidence type="ECO:0000313" key="2">
    <source>
        <dbReference type="EMBL" id="TCO84195.1"/>
    </source>
</evidence>
<organism evidence="2 3">
    <name type="scientific">Frisingicoccus caecimuris</name>
    <dbReference type="NCBI Taxonomy" id="1796636"/>
    <lineage>
        <taxon>Bacteria</taxon>
        <taxon>Bacillati</taxon>
        <taxon>Bacillota</taxon>
        <taxon>Clostridia</taxon>
        <taxon>Lachnospirales</taxon>
        <taxon>Lachnospiraceae</taxon>
        <taxon>Frisingicoccus</taxon>
    </lineage>
</organism>
<keyword evidence="1" id="KW-0812">Transmembrane</keyword>
<dbReference type="Proteomes" id="UP000295711">
    <property type="component" value="Unassembled WGS sequence"/>
</dbReference>
<evidence type="ECO:0000256" key="1">
    <source>
        <dbReference type="SAM" id="Phobius"/>
    </source>
</evidence>
<dbReference type="AlphaFoldDB" id="A0A4V2SDR1"/>
<evidence type="ECO:0000313" key="3">
    <source>
        <dbReference type="Proteomes" id="UP000295711"/>
    </source>
</evidence>
<evidence type="ECO:0008006" key="4">
    <source>
        <dbReference type="Google" id="ProtNLM"/>
    </source>
</evidence>
<feature type="transmembrane region" description="Helical" evidence="1">
    <location>
        <begin position="60"/>
        <end position="76"/>
    </location>
</feature>
<keyword evidence="3" id="KW-1185">Reference proteome</keyword>
<feature type="transmembrane region" description="Helical" evidence="1">
    <location>
        <begin position="6"/>
        <end position="30"/>
    </location>
</feature>
<dbReference type="EMBL" id="SLXA01000009">
    <property type="protein sequence ID" value="TCO84195.1"/>
    <property type="molecule type" value="Genomic_DNA"/>
</dbReference>
<protein>
    <recommendedName>
        <fullName evidence="4">DUF5673 domain-containing protein</fullName>
    </recommendedName>
</protein>
<sequence>MFEGLSTTSIILLIALHVLLVGVVACLMIWRAKKYYVAEEISGDIIWVLKQSSERNIRNCAMYIVVGCFFSSRLFRLTDIDIFRMITSCVLAIEMIAMAVFSTLPYKICAKGIITHQGFVEWSMIRKIMDSEKGEGVVLKLKRQVDNELVIYCQKEEREKFERYVRERIDLE</sequence>
<gene>
    <name evidence="2" type="ORF">EV212_10988</name>
</gene>
<proteinExistence type="predicted"/>
<accession>A0A4V2SDR1</accession>
<feature type="transmembrane region" description="Helical" evidence="1">
    <location>
        <begin position="82"/>
        <end position="101"/>
    </location>
</feature>
<name>A0A4V2SDR1_9FIRM</name>
<keyword evidence="1" id="KW-0472">Membrane</keyword>
<reference evidence="2 3" key="1">
    <citation type="submission" date="2019-03" db="EMBL/GenBank/DDBJ databases">
        <title>Genomic Encyclopedia of Type Strains, Phase IV (KMG-IV): sequencing the most valuable type-strain genomes for metagenomic binning, comparative biology and taxonomic classification.</title>
        <authorList>
            <person name="Goeker M."/>
        </authorList>
    </citation>
    <scope>NUCLEOTIDE SEQUENCE [LARGE SCALE GENOMIC DNA]</scope>
    <source>
        <strain evidence="2 3">DSM 28559</strain>
    </source>
</reference>
<keyword evidence="1" id="KW-1133">Transmembrane helix</keyword>
<comment type="caution">
    <text evidence="2">The sequence shown here is derived from an EMBL/GenBank/DDBJ whole genome shotgun (WGS) entry which is preliminary data.</text>
</comment>